<dbReference type="EMBL" id="ATCF01000039">
    <property type="protein sequence ID" value="EPD97431.1"/>
    <property type="molecule type" value="Genomic_DNA"/>
</dbReference>
<keyword evidence="3" id="KW-1185">Reference proteome</keyword>
<dbReference type="Proteomes" id="UP000014400">
    <property type="component" value="Unassembled WGS sequence"/>
</dbReference>
<dbReference type="PATRIC" id="fig|1203554.3.peg.2561"/>
<evidence type="ECO:0000256" key="1">
    <source>
        <dbReference type="SAM" id="SignalP"/>
    </source>
</evidence>
<comment type="caution">
    <text evidence="2">The sequence shown here is derived from an EMBL/GenBank/DDBJ whole genome shotgun (WGS) entry which is preliminary data.</text>
</comment>
<reference evidence="2 3" key="1">
    <citation type="submission" date="2013-04" db="EMBL/GenBank/DDBJ databases">
        <title>The Genome Sequence of Sutterella wadsworthensis HGA0223.</title>
        <authorList>
            <consortium name="The Broad Institute Genomics Platform"/>
            <person name="Earl A."/>
            <person name="Ward D."/>
            <person name="Feldgarden M."/>
            <person name="Gevers D."/>
            <person name="Schmidt T.M."/>
            <person name="Dover J."/>
            <person name="Dai D."/>
            <person name="Walker B."/>
            <person name="Young S."/>
            <person name="Zeng Q."/>
            <person name="Gargeya S."/>
            <person name="Fitzgerald M."/>
            <person name="Haas B."/>
            <person name="Abouelleil A."/>
            <person name="Allen A.W."/>
            <person name="Alvarado L."/>
            <person name="Arachchi H.M."/>
            <person name="Berlin A.M."/>
            <person name="Chapman S.B."/>
            <person name="Gainer-Dewar J."/>
            <person name="Goldberg J."/>
            <person name="Griggs A."/>
            <person name="Gujja S."/>
            <person name="Hansen M."/>
            <person name="Howarth C."/>
            <person name="Imamovic A."/>
            <person name="Ireland A."/>
            <person name="Larimer J."/>
            <person name="McCowan C."/>
            <person name="Murphy C."/>
            <person name="Pearson M."/>
            <person name="Poon T.W."/>
            <person name="Priest M."/>
            <person name="Roberts A."/>
            <person name="Saif S."/>
            <person name="Shea T."/>
            <person name="Sisk P."/>
            <person name="Sykes S."/>
            <person name="Wortman J."/>
            <person name="Nusbaum C."/>
            <person name="Birren B."/>
        </authorList>
    </citation>
    <scope>NUCLEOTIDE SEQUENCE [LARGE SCALE GENOMIC DNA]</scope>
    <source>
        <strain evidence="2 3">HGA0223</strain>
    </source>
</reference>
<dbReference type="STRING" id="1203554.HMPREF1476_02486"/>
<dbReference type="RefSeq" id="WP_016475382.1">
    <property type="nucleotide sequence ID" value="NZ_KE150482.1"/>
</dbReference>
<feature type="chain" id="PRO_5004517693" description="Lysozyme inhibitor LprI N-terminal domain-containing protein" evidence="1">
    <location>
        <begin position="25"/>
        <end position="151"/>
    </location>
</feature>
<dbReference type="HOGENOM" id="CLU_1805181_0_0_4"/>
<evidence type="ECO:0000313" key="2">
    <source>
        <dbReference type="EMBL" id="EPD97431.1"/>
    </source>
</evidence>
<feature type="signal peptide" evidence="1">
    <location>
        <begin position="1"/>
        <end position="24"/>
    </location>
</feature>
<accession>S3BA91</accession>
<gene>
    <name evidence="2" type="ORF">HMPREF1476_02486</name>
</gene>
<evidence type="ECO:0000313" key="3">
    <source>
        <dbReference type="Proteomes" id="UP000014400"/>
    </source>
</evidence>
<protein>
    <recommendedName>
        <fullName evidence="4">Lysozyme inhibitor LprI N-terminal domain-containing protein</fullName>
    </recommendedName>
</protein>
<sequence>MRKLTYSYLLTAVVFSFVASGAYAAAAKSEPPTAADVEACWAKADADPSKENSCLKLDLAYAQSEYKTVTEQVASLAKAWDKPSGGRTRWNKFIVSGQSFDTFVKRECDFVSTVTKGSRLVEDNAELACQINWYRLRTSILTNRHLTEARH</sequence>
<organism evidence="2 3">
    <name type="scientific">Sutterella wadsworthensis HGA0223</name>
    <dbReference type="NCBI Taxonomy" id="1203554"/>
    <lineage>
        <taxon>Bacteria</taxon>
        <taxon>Pseudomonadati</taxon>
        <taxon>Pseudomonadota</taxon>
        <taxon>Betaproteobacteria</taxon>
        <taxon>Burkholderiales</taxon>
        <taxon>Sutterellaceae</taxon>
        <taxon>Sutterella</taxon>
    </lineage>
</organism>
<dbReference type="AlphaFoldDB" id="S3BA91"/>
<dbReference type="eggNOG" id="ENOG5030YK3">
    <property type="taxonomic scope" value="Bacteria"/>
</dbReference>
<keyword evidence="1" id="KW-0732">Signal</keyword>
<evidence type="ECO:0008006" key="4">
    <source>
        <dbReference type="Google" id="ProtNLM"/>
    </source>
</evidence>
<proteinExistence type="predicted"/>
<name>S3BA91_9BURK</name>